<dbReference type="Gene3D" id="3.40.50.1820">
    <property type="entry name" value="alpha/beta hydrolase"/>
    <property type="match status" value="1"/>
</dbReference>
<protein>
    <recommendedName>
        <fullName evidence="4">Serine aminopeptidase S33 domain-containing protein</fullName>
    </recommendedName>
</protein>
<keyword evidence="2" id="KW-0808">Transferase</keyword>
<evidence type="ECO:0000313" key="6">
    <source>
        <dbReference type="Proteomes" id="UP000596660"/>
    </source>
</evidence>
<name>A0A803MHJ3_CHEQI</name>
<dbReference type="InterPro" id="IPR007130">
    <property type="entry name" value="DAGAT"/>
</dbReference>
<comment type="similarity">
    <text evidence="1">Belongs to the diacylglycerol acyltransferase family.</text>
</comment>
<dbReference type="GO" id="GO:0016020">
    <property type="term" value="C:membrane"/>
    <property type="evidence" value="ECO:0007669"/>
    <property type="project" value="TreeGrafter"/>
</dbReference>
<evidence type="ECO:0000256" key="1">
    <source>
        <dbReference type="ARBA" id="ARBA00005420"/>
    </source>
</evidence>
<keyword evidence="6" id="KW-1185">Reference proteome</keyword>
<dbReference type="InterPro" id="IPR029058">
    <property type="entry name" value="AB_hydrolase_fold"/>
</dbReference>
<dbReference type="Pfam" id="PF12146">
    <property type="entry name" value="Hydrolase_4"/>
    <property type="match status" value="1"/>
</dbReference>
<dbReference type="PANTHER" id="PTHR22753">
    <property type="entry name" value="TRANSMEMBRANE PROTEIN 68"/>
    <property type="match status" value="1"/>
</dbReference>
<dbReference type="SUPFAM" id="SSF53474">
    <property type="entry name" value="alpha/beta-Hydrolases"/>
    <property type="match status" value="1"/>
</dbReference>
<reference evidence="5" key="2">
    <citation type="submission" date="2021-03" db="UniProtKB">
        <authorList>
            <consortium name="EnsemblPlants"/>
        </authorList>
    </citation>
    <scope>IDENTIFICATION</scope>
</reference>
<evidence type="ECO:0000313" key="5">
    <source>
        <dbReference type="EnsemblPlants" id="AUR62029445-RA:cds"/>
    </source>
</evidence>
<feature type="domain" description="Serine aminopeptidase S33" evidence="4">
    <location>
        <begin position="177"/>
        <end position="374"/>
    </location>
</feature>
<dbReference type="GO" id="GO:0004144">
    <property type="term" value="F:diacylglycerol O-acyltransferase activity"/>
    <property type="evidence" value="ECO:0007669"/>
    <property type="project" value="UniProtKB-ARBA"/>
</dbReference>
<dbReference type="PANTHER" id="PTHR22753:SF24">
    <property type="entry name" value="ESTERASE_LIPASE_THIOESTERASE FAMILY PROTEIN"/>
    <property type="match status" value="1"/>
</dbReference>
<dbReference type="Gramene" id="AUR62029445-RA">
    <property type="protein sequence ID" value="AUR62029445-RA:cds"/>
    <property type="gene ID" value="AUR62029445"/>
</dbReference>
<dbReference type="Pfam" id="PF03982">
    <property type="entry name" value="DAGAT"/>
    <property type="match status" value="1"/>
</dbReference>
<proteinExistence type="inferred from homology"/>
<evidence type="ECO:0000256" key="3">
    <source>
        <dbReference type="ARBA" id="ARBA00023315"/>
    </source>
</evidence>
<dbReference type="Proteomes" id="UP000596660">
    <property type="component" value="Unplaced"/>
</dbReference>
<accession>A0A803MHJ3</accession>
<evidence type="ECO:0000256" key="2">
    <source>
        <dbReference type="ARBA" id="ARBA00022679"/>
    </source>
</evidence>
<dbReference type="AlphaFoldDB" id="A0A803MHJ3"/>
<dbReference type="SUPFAM" id="SSF69593">
    <property type="entry name" value="Glycerol-3-phosphate (1)-acyltransferase"/>
    <property type="match status" value="1"/>
</dbReference>
<keyword evidence="3" id="KW-0012">Acyltransferase</keyword>
<dbReference type="InterPro" id="IPR022742">
    <property type="entry name" value="Hydrolase_4"/>
</dbReference>
<evidence type="ECO:0000259" key="4">
    <source>
        <dbReference type="Pfam" id="PF12146"/>
    </source>
</evidence>
<dbReference type="EnsemblPlants" id="AUR62029445-RA">
    <property type="protein sequence ID" value="AUR62029445-RA:cds"/>
    <property type="gene ID" value="AUR62029445"/>
</dbReference>
<organism evidence="5 6">
    <name type="scientific">Chenopodium quinoa</name>
    <name type="common">Quinoa</name>
    <dbReference type="NCBI Taxonomy" id="63459"/>
    <lineage>
        <taxon>Eukaryota</taxon>
        <taxon>Viridiplantae</taxon>
        <taxon>Streptophyta</taxon>
        <taxon>Embryophyta</taxon>
        <taxon>Tracheophyta</taxon>
        <taxon>Spermatophyta</taxon>
        <taxon>Magnoliopsida</taxon>
        <taxon>eudicotyledons</taxon>
        <taxon>Gunneridae</taxon>
        <taxon>Pentapetalae</taxon>
        <taxon>Caryophyllales</taxon>
        <taxon>Chenopodiaceae</taxon>
        <taxon>Chenopodioideae</taxon>
        <taxon>Atripliceae</taxon>
        <taxon>Chenopodium</taxon>
    </lineage>
</organism>
<dbReference type="CDD" id="cd07987">
    <property type="entry name" value="LPLAT_MGAT-like"/>
    <property type="match status" value="1"/>
</dbReference>
<reference evidence="5" key="1">
    <citation type="journal article" date="2017" name="Nature">
        <title>The genome of Chenopodium quinoa.</title>
        <authorList>
            <person name="Jarvis D.E."/>
            <person name="Ho Y.S."/>
            <person name="Lightfoot D.J."/>
            <person name="Schmoeckel S.M."/>
            <person name="Li B."/>
            <person name="Borm T.J.A."/>
            <person name="Ohyanagi H."/>
            <person name="Mineta K."/>
            <person name="Michell C.T."/>
            <person name="Saber N."/>
            <person name="Kharbatia N.M."/>
            <person name="Rupper R.R."/>
            <person name="Sharp A.R."/>
            <person name="Dally N."/>
            <person name="Boughton B.A."/>
            <person name="Woo Y.H."/>
            <person name="Gao G."/>
            <person name="Schijlen E.G.W.M."/>
            <person name="Guo X."/>
            <person name="Momin A.A."/>
            <person name="Negrao S."/>
            <person name="Al-Babili S."/>
            <person name="Gehring C."/>
            <person name="Roessner U."/>
            <person name="Jung C."/>
            <person name="Murphy K."/>
            <person name="Arold S.T."/>
            <person name="Gojobori T."/>
            <person name="van der Linden C.G."/>
            <person name="van Loo E.N."/>
            <person name="Jellen E.N."/>
            <person name="Maughan P.J."/>
            <person name="Tester M."/>
        </authorList>
    </citation>
    <scope>NUCLEOTIDE SEQUENCE [LARGE SCALE GENOMIC DNA]</scope>
    <source>
        <strain evidence="5">cv. PI 614886</strain>
    </source>
</reference>
<dbReference type="GO" id="GO:0019432">
    <property type="term" value="P:triglyceride biosynthetic process"/>
    <property type="evidence" value="ECO:0007669"/>
    <property type="project" value="UniProtKB-ARBA"/>
</dbReference>
<sequence length="736" mass="82729">MATSIAGAGLISSPLALFGTASARRRPAALVAVNAERKLNHSNGKAVTSGAMEEEQEVKRSWRDYFELAKLFIGSDGGPPRWFSPLETGKRMHNSPLLLYLPERKFISSWPITSTTTKTVTPTVKVEVANNKNYHHINGKAISAGAMMEEDQEDKRSWREYFELANLFIKSDGGGGRGHGPPRWFSPSETGSRMHNSPLLLYLPELVLLVEETVRSENLRSHEKPIYLVGESIGGCVALAVAARNPDIDLVLILANPGEPFNLISSSVEKGLERQATLEQLSQGLGDLLSYLSVRPNTLIKSPLHNLFYIYDSQVLADILPRETLLWKLQMMKSACSFANSRLHAVKAQILILVSERDQLLPSLEEAERIREALPKQEIRVLKNTGKMPKCEIRYFKDSGHFLFLEDGVDIVTIIKGTSLYRCGKFHDYLSDYLPPTDAEFKKLSDPFRWLDIATGLVMLSTLENGKIVRGLAGIPSEGPVLLVGNHMLLGLDLYPIVINFMKKRNIILRGLAHPLFFVKLQEDVLDISMFDPFRIMGAVPVSASNIYKLLSSGSHILLYPGGVREALHDKGEEYQLFWPERSEFVRMASSFGAKIIPFGVIGEDDVCEILLDSEDQMKIPYLREAIEKRTSQIQLRTDLEGEVANQITYFPGVVPKLPGRFYYMFGKPIDTAGMKQELRDKEKAHEVYLQVKSEVERCISYLKEKREKDPYRSLAARTLYQTMHGSEADVPTFEH</sequence>
<dbReference type="OMA" id="CEIRMFD"/>